<dbReference type="EMBL" id="QZJZ01000015">
    <property type="protein sequence ID" value="RJP61216.1"/>
    <property type="molecule type" value="Genomic_DNA"/>
</dbReference>
<reference evidence="1 2" key="1">
    <citation type="journal article" date="2017" name="ISME J.">
        <title>Energy and carbon metabolisms in a deep terrestrial subsurface fluid microbial community.</title>
        <authorList>
            <person name="Momper L."/>
            <person name="Jungbluth S.P."/>
            <person name="Lee M.D."/>
            <person name="Amend J.P."/>
        </authorList>
    </citation>
    <scope>NUCLEOTIDE SEQUENCE [LARGE SCALE GENOMIC DNA]</scope>
    <source>
        <strain evidence="1">SURF_26</strain>
    </source>
</reference>
<dbReference type="Proteomes" id="UP000266426">
    <property type="component" value="Unassembled WGS sequence"/>
</dbReference>
<dbReference type="AlphaFoldDB" id="A0A3A4R888"/>
<accession>A0A3A4R888</accession>
<evidence type="ECO:0000313" key="1">
    <source>
        <dbReference type="EMBL" id="RJP61216.1"/>
    </source>
</evidence>
<dbReference type="InterPro" id="IPR036679">
    <property type="entry name" value="FlgN-like_sf"/>
</dbReference>
<gene>
    <name evidence="1" type="ORF">C4541_02455</name>
</gene>
<name>A0A3A4R888_9BACT</name>
<organism evidence="1 2">
    <name type="scientific">Candidatus Auribacter fodinae</name>
    <dbReference type="NCBI Taxonomy" id="2093366"/>
    <lineage>
        <taxon>Bacteria</taxon>
        <taxon>Pseudomonadati</taxon>
        <taxon>Candidatus Auribacterota</taxon>
        <taxon>Candidatus Auribacteria</taxon>
        <taxon>Candidatus Auribacterales</taxon>
        <taxon>Candidatus Auribacteraceae</taxon>
        <taxon>Candidatus Auribacter</taxon>
    </lineage>
</organism>
<evidence type="ECO:0000313" key="2">
    <source>
        <dbReference type="Proteomes" id="UP000266426"/>
    </source>
</evidence>
<protein>
    <recommendedName>
        <fullName evidence="3">Flagellar protein FlgN</fullName>
    </recommendedName>
</protein>
<dbReference type="GO" id="GO:0044780">
    <property type="term" value="P:bacterial-type flagellum assembly"/>
    <property type="evidence" value="ECO:0007669"/>
    <property type="project" value="InterPro"/>
</dbReference>
<comment type="caution">
    <text evidence="1">The sequence shown here is derived from an EMBL/GenBank/DDBJ whole genome shotgun (WGS) entry which is preliminary data.</text>
</comment>
<proteinExistence type="predicted"/>
<evidence type="ECO:0008006" key="3">
    <source>
        <dbReference type="Google" id="ProtNLM"/>
    </source>
</evidence>
<sequence>MNGLLFVHKRAFTMITRKDTPIVAFIDHLNTQKSLYEQILILSDRESGIIKSKPFSMARVLEVLQTKNTLVTRIQVIEQQLAEQRCQIDFNDISVSLKEEISGLIQYIGSLLRKLLAQDSANEEMLRECVCSGNKPTVNTHYAMKAYGAYAK</sequence>
<dbReference type="SUPFAM" id="SSF140566">
    <property type="entry name" value="FlgN-like"/>
    <property type="match status" value="1"/>
</dbReference>